<organism evidence="2 3">
    <name type="scientific">Phomopsis amygdali</name>
    <name type="common">Fusicoccum amygdali</name>
    <dbReference type="NCBI Taxonomy" id="1214568"/>
    <lineage>
        <taxon>Eukaryota</taxon>
        <taxon>Fungi</taxon>
        <taxon>Dikarya</taxon>
        <taxon>Ascomycota</taxon>
        <taxon>Pezizomycotina</taxon>
        <taxon>Sordariomycetes</taxon>
        <taxon>Sordariomycetidae</taxon>
        <taxon>Diaporthales</taxon>
        <taxon>Diaporthaceae</taxon>
        <taxon>Diaporthe</taxon>
    </lineage>
</organism>
<proteinExistence type="predicted"/>
<evidence type="ECO:0000313" key="3">
    <source>
        <dbReference type="Proteomes" id="UP001265746"/>
    </source>
</evidence>
<sequence length="495" mass="51870">MYKEWSRSMHEFQMNRVQDWVDQIPDPNAQSGSDISGSDADLGSEVADSVDELYNTFREQGYDANEAIQIMQELEDYIAPAEASAGESAGASSVAEAASSLADIDLAGVRSAADVASSGASPEAISDALLRAGVPAGDVASTSEAVTAAINAAPSGSLGNPAYSAALNVISKAVNPQSVAAAEAATAAVDGVSGEALEPYLSSTGIPLQNLESTAAAVKDAIREASASGSDPVRAALDTITHAFPPGSSDTSSGAIPAPKTAVSEAVLDLIGASYNFWHGYSYAVYDTLQKLDGKAHSKTLEHILANGPPPAMEPYRGITFPYRRGRKQGHRDKPSEGKHDKGSNKPTSTSSSPKPTPQSPSPTVKGPEKPTVTGTRSTAPPAATQPALPDVGDCMAKWNKETVEVRKRIGKILLDHIFTYLSQPKPLYLLYLGRTAAAFKDFNRLWHAVPHAICRVKEDPNALTPIGPSGISQQATIDALLGIWSVLPEVNLDK</sequence>
<feature type="region of interest" description="Disordered" evidence="1">
    <location>
        <begin position="324"/>
        <end position="393"/>
    </location>
</feature>
<accession>A0AAD9W822</accession>
<name>A0AAD9W822_PHOAM</name>
<dbReference type="Proteomes" id="UP001265746">
    <property type="component" value="Unassembled WGS sequence"/>
</dbReference>
<evidence type="ECO:0000256" key="1">
    <source>
        <dbReference type="SAM" id="MobiDB-lite"/>
    </source>
</evidence>
<reference evidence="2" key="1">
    <citation type="submission" date="2023-06" db="EMBL/GenBank/DDBJ databases">
        <authorList>
            <person name="Noh H."/>
        </authorList>
    </citation>
    <scope>NUCLEOTIDE SEQUENCE</scope>
    <source>
        <strain evidence="2">DUCC20226</strain>
    </source>
</reference>
<dbReference type="EMBL" id="JAUJFL010000001">
    <property type="protein sequence ID" value="KAK2613218.1"/>
    <property type="molecule type" value="Genomic_DNA"/>
</dbReference>
<feature type="compositionally biased region" description="Basic and acidic residues" evidence="1">
    <location>
        <begin position="332"/>
        <end position="344"/>
    </location>
</feature>
<gene>
    <name evidence="2" type="ORF">N8I77_000143</name>
</gene>
<dbReference type="AlphaFoldDB" id="A0AAD9W822"/>
<protein>
    <submittedName>
        <fullName evidence="2">Uncharacterized protein</fullName>
    </submittedName>
</protein>
<evidence type="ECO:0000313" key="2">
    <source>
        <dbReference type="EMBL" id="KAK2613218.1"/>
    </source>
</evidence>
<comment type="caution">
    <text evidence="2">The sequence shown here is derived from an EMBL/GenBank/DDBJ whole genome shotgun (WGS) entry which is preliminary data.</text>
</comment>
<feature type="compositionally biased region" description="Low complexity" evidence="1">
    <location>
        <begin position="379"/>
        <end position="390"/>
    </location>
</feature>
<feature type="region of interest" description="Disordered" evidence="1">
    <location>
        <begin position="23"/>
        <end position="42"/>
    </location>
</feature>
<keyword evidence="3" id="KW-1185">Reference proteome</keyword>